<accession>A0ABQ8S881</accession>
<evidence type="ECO:0000313" key="2">
    <source>
        <dbReference type="Proteomes" id="UP001148838"/>
    </source>
</evidence>
<keyword evidence="2" id="KW-1185">Reference proteome</keyword>
<protein>
    <recommendedName>
        <fullName evidence="3">DUF4817 domain-containing protein</fullName>
    </recommendedName>
</protein>
<dbReference type="Gene3D" id="3.30.420.10">
    <property type="entry name" value="Ribonuclease H-like superfamily/Ribonuclease H"/>
    <property type="match status" value="1"/>
</dbReference>
<sequence>MPYKFTTEEYADLVFIYGVCEGNATAAAAEYHRHYPNRWILNLKTTSGTFNTIRQTGSLPSIRIHYERRQQNHVAEEENILNAVQRSPRTSTKRVAQRLGVLSQRYGGHSIGSHTWSARSPDFTSLHYCLWGWMKDYVYQINVRTLEELIVCIIDAATIIMTSPEKPQQHHFR</sequence>
<evidence type="ECO:0008006" key="3">
    <source>
        <dbReference type="Google" id="ProtNLM"/>
    </source>
</evidence>
<proteinExistence type="predicted"/>
<dbReference type="PANTHER" id="PTHR47326">
    <property type="entry name" value="TRANSPOSABLE ELEMENT TC3 TRANSPOSASE-LIKE PROTEIN"/>
    <property type="match status" value="1"/>
</dbReference>
<reference evidence="1 2" key="1">
    <citation type="journal article" date="2022" name="Allergy">
        <title>Genome assembly and annotation of Periplaneta americana reveal a comprehensive cockroach allergen profile.</title>
        <authorList>
            <person name="Wang L."/>
            <person name="Xiong Q."/>
            <person name="Saelim N."/>
            <person name="Wang L."/>
            <person name="Nong W."/>
            <person name="Wan A.T."/>
            <person name="Shi M."/>
            <person name="Liu X."/>
            <person name="Cao Q."/>
            <person name="Hui J.H.L."/>
            <person name="Sookrung N."/>
            <person name="Leung T.F."/>
            <person name="Tungtrongchitr A."/>
            <person name="Tsui S.K.W."/>
        </authorList>
    </citation>
    <scope>NUCLEOTIDE SEQUENCE [LARGE SCALE GENOMIC DNA]</scope>
    <source>
        <strain evidence="1">PWHHKU_190912</strain>
    </source>
</reference>
<name>A0ABQ8S881_PERAM</name>
<dbReference type="PANTHER" id="PTHR47326:SF1">
    <property type="entry name" value="HTH PSQ-TYPE DOMAIN-CONTAINING PROTEIN"/>
    <property type="match status" value="1"/>
</dbReference>
<organism evidence="1 2">
    <name type="scientific">Periplaneta americana</name>
    <name type="common">American cockroach</name>
    <name type="synonym">Blatta americana</name>
    <dbReference type="NCBI Taxonomy" id="6978"/>
    <lineage>
        <taxon>Eukaryota</taxon>
        <taxon>Metazoa</taxon>
        <taxon>Ecdysozoa</taxon>
        <taxon>Arthropoda</taxon>
        <taxon>Hexapoda</taxon>
        <taxon>Insecta</taxon>
        <taxon>Pterygota</taxon>
        <taxon>Neoptera</taxon>
        <taxon>Polyneoptera</taxon>
        <taxon>Dictyoptera</taxon>
        <taxon>Blattodea</taxon>
        <taxon>Blattoidea</taxon>
        <taxon>Blattidae</taxon>
        <taxon>Blattinae</taxon>
        <taxon>Periplaneta</taxon>
    </lineage>
</organism>
<dbReference type="EMBL" id="JAJSOF020000033">
    <property type="protein sequence ID" value="KAJ4430142.1"/>
    <property type="molecule type" value="Genomic_DNA"/>
</dbReference>
<dbReference type="Proteomes" id="UP001148838">
    <property type="component" value="Unassembled WGS sequence"/>
</dbReference>
<dbReference type="InterPro" id="IPR036397">
    <property type="entry name" value="RNaseH_sf"/>
</dbReference>
<comment type="caution">
    <text evidence="1">The sequence shown here is derived from an EMBL/GenBank/DDBJ whole genome shotgun (WGS) entry which is preliminary data.</text>
</comment>
<evidence type="ECO:0000313" key="1">
    <source>
        <dbReference type="EMBL" id="KAJ4430142.1"/>
    </source>
</evidence>
<gene>
    <name evidence="1" type="ORF">ANN_22352</name>
</gene>